<dbReference type="InterPro" id="IPR005771">
    <property type="entry name" value="GalU_uridylyltTrfase_bac/arc"/>
</dbReference>
<evidence type="ECO:0000256" key="2">
    <source>
        <dbReference type="ARBA" id="ARBA00006890"/>
    </source>
</evidence>
<evidence type="ECO:0000259" key="8">
    <source>
        <dbReference type="Pfam" id="PF00483"/>
    </source>
</evidence>
<name>A0A429ZNM2_9ENTE</name>
<dbReference type="EC" id="2.7.7.9" evidence="3 7"/>
<keyword evidence="10" id="KW-1185">Reference proteome</keyword>
<dbReference type="InterPro" id="IPR005835">
    <property type="entry name" value="NTP_transferase_dom"/>
</dbReference>
<comment type="caution">
    <text evidence="9">The sequence shown here is derived from an EMBL/GenBank/DDBJ whole genome shotgun (WGS) entry which is preliminary data.</text>
</comment>
<proteinExistence type="inferred from homology"/>
<dbReference type="GO" id="GO:0006011">
    <property type="term" value="P:UDP-alpha-D-glucose metabolic process"/>
    <property type="evidence" value="ECO:0007669"/>
    <property type="project" value="InterPro"/>
</dbReference>
<protein>
    <recommendedName>
        <fullName evidence="3 7">UTP--glucose-1-phosphate uridylyltransferase</fullName>
        <ecNumber evidence="3 7">2.7.7.9</ecNumber>
    </recommendedName>
    <alternativeName>
        <fullName evidence="7">UDP-glucose pyrophosphorylase</fullName>
    </alternativeName>
</protein>
<reference evidence="9 10" key="1">
    <citation type="submission" date="2017-05" db="EMBL/GenBank/DDBJ databases">
        <title>Vagococcus spp. assemblies.</title>
        <authorList>
            <person name="Gulvik C.A."/>
        </authorList>
    </citation>
    <scope>NUCLEOTIDE SEQUENCE [LARGE SCALE GENOMIC DNA]</scope>
    <source>
        <strain evidence="9 10">SS1994</strain>
    </source>
</reference>
<evidence type="ECO:0000256" key="6">
    <source>
        <dbReference type="ARBA" id="ARBA00048128"/>
    </source>
</evidence>
<feature type="domain" description="Nucleotidyl transferase" evidence="8">
    <location>
        <begin position="6"/>
        <end position="264"/>
    </location>
</feature>
<dbReference type="EMBL" id="NGJT01000004">
    <property type="protein sequence ID" value="RST95285.1"/>
    <property type="molecule type" value="Genomic_DNA"/>
</dbReference>
<evidence type="ECO:0000256" key="1">
    <source>
        <dbReference type="ARBA" id="ARBA00005136"/>
    </source>
</evidence>
<dbReference type="RefSeq" id="WP_125956628.1">
    <property type="nucleotide sequence ID" value="NZ_JAQEJV010000004.1"/>
</dbReference>
<evidence type="ECO:0000313" key="10">
    <source>
        <dbReference type="Proteomes" id="UP000288490"/>
    </source>
</evidence>
<evidence type="ECO:0000256" key="4">
    <source>
        <dbReference type="ARBA" id="ARBA00022679"/>
    </source>
</evidence>
<dbReference type="SUPFAM" id="SSF53448">
    <property type="entry name" value="Nucleotide-diphospho-sugar transferases"/>
    <property type="match status" value="1"/>
</dbReference>
<dbReference type="Proteomes" id="UP000288490">
    <property type="component" value="Unassembled WGS sequence"/>
</dbReference>
<comment type="catalytic activity">
    <reaction evidence="6 7">
        <text>alpha-D-glucose 1-phosphate + UTP + H(+) = UDP-alpha-D-glucose + diphosphate</text>
        <dbReference type="Rhea" id="RHEA:19889"/>
        <dbReference type="ChEBI" id="CHEBI:15378"/>
        <dbReference type="ChEBI" id="CHEBI:33019"/>
        <dbReference type="ChEBI" id="CHEBI:46398"/>
        <dbReference type="ChEBI" id="CHEBI:58601"/>
        <dbReference type="ChEBI" id="CHEBI:58885"/>
        <dbReference type="EC" id="2.7.7.9"/>
    </reaction>
</comment>
<dbReference type="NCBIfam" id="TIGR01099">
    <property type="entry name" value="galU"/>
    <property type="match status" value="1"/>
</dbReference>
<dbReference type="GO" id="GO:0003983">
    <property type="term" value="F:UTP:glucose-1-phosphate uridylyltransferase activity"/>
    <property type="evidence" value="ECO:0007669"/>
    <property type="project" value="UniProtKB-EC"/>
</dbReference>
<accession>A0A429ZNM2</accession>
<dbReference type="InterPro" id="IPR029044">
    <property type="entry name" value="Nucleotide-diphossugar_trans"/>
</dbReference>
<evidence type="ECO:0000256" key="7">
    <source>
        <dbReference type="RuleBase" id="RU361259"/>
    </source>
</evidence>
<dbReference type="PANTHER" id="PTHR43197">
    <property type="entry name" value="UTP--GLUCOSE-1-PHOSPHATE URIDYLYLTRANSFERASE"/>
    <property type="match status" value="1"/>
</dbReference>
<evidence type="ECO:0000313" key="9">
    <source>
        <dbReference type="EMBL" id="RST95285.1"/>
    </source>
</evidence>
<dbReference type="CDD" id="cd02541">
    <property type="entry name" value="UGPase_prokaryotic"/>
    <property type="match status" value="1"/>
</dbReference>
<dbReference type="UniPathway" id="UPA00215"/>
<dbReference type="Pfam" id="PF00483">
    <property type="entry name" value="NTP_transferase"/>
    <property type="match status" value="1"/>
</dbReference>
<dbReference type="Gene3D" id="3.90.550.10">
    <property type="entry name" value="Spore Coat Polysaccharide Biosynthesis Protein SpsA, Chain A"/>
    <property type="match status" value="1"/>
</dbReference>
<dbReference type="OrthoDB" id="9803871at2"/>
<evidence type="ECO:0000256" key="3">
    <source>
        <dbReference type="ARBA" id="ARBA00012415"/>
    </source>
</evidence>
<keyword evidence="5 7" id="KW-0548">Nucleotidyltransferase</keyword>
<comment type="similarity">
    <text evidence="2 7">Belongs to the UDPGP type 2 family.</text>
</comment>
<dbReference type="PANTHER" id="PTHR43197:SF1">
    <property type="entry name" value="UTP--GLUCOSE-1-PHOSPHATE URIDYLYLTRANSFERASE"/>
    <property type="match status" value="1"/>
</dbReference>
<evidence type="ECO:0000256" key="5">
    <source>
        <dbReference type="ARBA" id="ARBA00022695"/>
    </source>
</evidence>
<dbReference type="AlphaFoldDB" id="A0A429ZNM2"/>
<keyword evidence="4 7" id="KW-0808">Transferase</keyword>
<organism evidence="9 10">
    <name type="scientific">Vagococcus bubulae</name>
    <dbReference type="NCBI Taxonomy" id="1977868"/>
    <lineage>
        <taxon>Bacteria</taxon>
        <taxon>Bacillati</taxon>
        <taxon>Bacillota</taxon>
        <taxon>Bacilli</taxon>
        <taxon>Lactobacillales</taxon>
        <taxon>Enterococcaceae</taxon>
        <taxon>Vagococcus</taxon>
    </lineage>
</organism>
<comment type="pathway">
    <text evidence="1">Carbohydrate metabolism; nucleotide-sugar metabolism.</text>
</comment>
<sequence>MSKVKKAVIPAAGLGTRFLPATKAMAKEMLPIVDKPTIQFIVEEALASGIEDILIVTGKAKRPIEDHFDSNLELETNLKEKGKLELLELVEETTGLNLHFIRQSHPLGLGHAVLQAKSFVGNEPFVVMLGDDIMEDNIPLTKQLINDYDETHASTIAVMEVPKEDVSKYGIINPGGEVAKNLFNVKNFVEKPPVEKAPSNMAIIGRYLLTPEIFHVLEEQKPGAGGEIQLTDAIDTLNKTQRVFAHNFTGTRYDVGDKFGYMKTSIEYGLKHPQIKDDLAQLILDLSDEIKQEKGMTTKKNETKKTEKD</sequence>
<gene>
    <name evidence="9" type="ORF">CBF36_03360</name>
</gene>